<evidence type="ECO:0000313" key="5">
    <source>
        <dbReference type="EMBL" id="MCU4726937.1"/>
    </source>
</evidence>
<feature type="transmembrane region" description="Helical" evidence="2">
    <location>
        <begin position="77"/>
        <end position="97"/>
    </location>
</feature>
<gene>
    <name evidence="5" type="ORF">OB914_08140</name>
    <name evidence="4" type="ORF">OB916_06805</name>
</gene>
<evidence type="ECO:0000313" key="7">
    <source>
        <dbReference type="Proteomes" id="UP001209746"/>
    </source>
</evidence>
<dbReference type="RefSeq" id="WP_315908537.1">
    <property type="nucleotide sequence ID" value="NZ_JAOPKC010000005.1"/>
</dbReference>
<dbReference type="GO" id="GO:0008324">
    <property type="term" value="F:monoatomic cation transmembrane transporter activity"/>
    <property type="evidence" value="ECO:0007669"/>
    <property type="project" value="InterPro"/>
</dbReference>
<dbReference type="Pfam" id="PF26501">
    <property type="entry name" value="DUF8167"/>
    <property type="match status" value="1"/>
</dbReference>
<feature type="domain" description="RCK C-terminal" evidence="3">
    <location>
        <begin position="299"/>
        <end position="377"/>
    </location>
</feature>
<comment type="caution">
    <text evidence="5">The sequence shown here is derived from an EMBL/GenBank/DDBJ whole genome shotgun (WGS) entry which is preliminary data.</text>
</comment>
<evidence type="ECO:0000256" key="1">
    <source>
        <dbReference type="SAM" id="MobiDB-lite"/>
    </source>
</evidence>
<dbReference type="Proteomes" id="UP001209746">
    <property type="component" value="Unassembled WGS sequence"/>
</dbReference>
<keyword evidence="2" id="KW-0812">Transmembrane</keyword>
<dbReference type="AlphaFoldDB" id="A0AAE3IB73"/>
<dbReference type="Pfam" id="PF26502">
    <property type="entry name" value="DUF8167_2nd"/>
    <property type="match status" value="1"/>
</dbReference>
<sequence length="389" mass="41022">MIPLAIVSEWTIRALVRILGFGLLAGVVAVTVAFVYRWYSRGRLSLGVGLFAGLSIPSAWLYAGTAAGGPLVSPTPLFHRASGAYVLGVFATAAIAAEAGRRTGDRLACDVYDIDDVAGRGAAAALVRAASLAVSVTVPDTIERLDGYEPIGEPTRARLADRTMLFPRRLDADQLGDRLAERVRDDFDVEYVHAEVALGGTVERFAVGARPSGLSPRLPPGVSAVGIEADPPASVGSGDPVEVWHDRGDATQPVATGSVRATDGDVTTAVVDTDDALALDGDRQYRLLVRPAAVEDARELAEHVWESEATVTTTTVSSGDLLEGEFVGWLPGAVLLIERSDEAIPFPEASVTLQAGDSLYVLGMPAQHQELAEYDPDADRAPPEEASEL</sequence>
<organism evidence="5 7">
    <name type="scientific">Halapricum hydrolyticum</name>
    <dbReference type="NCBI Taxonomy" id="2979991"/>
    <lineage>
        <taxon>Archaea</taxon>
        <taxon>Methanobacteriati</taxon>
        <taxon>Methanobacteriota</taxon>
        <taxon>Stenosarchaea group</taxon>
        <taxon>Halobacteria</taxon>
        <taxon>Halobacteriales</taxon>
        <taxon>Haloarculaceae</taxon>
        <taxon>Halapricum</taxon>
    </lineage>
</organism>
<dbReference type="PROSITE" id="PS51202">
    <property type="entry name" value="RCK_C"/>
    <property type="match status" value="1"/>
</dbReference>
<dbReference type="EMBL" id="JAOPKC010000005">
    <property type="protein sequence ID" value="MCU4717773.1"/>
    <property type="molecule type" value="Genomic_DNA"/>
</dbReference>
<dbReference type="Proteomes" id="UP001208186">
    <property type="component" value="Unassembled WGS sequence"/>
</dbReference>
<protein>
    <recommendedName>
        <fullName evidence="3">RCK C-terminal domain-containing protein</fullName>
    </recommendedName>
</protein>
<dbReference type="InterPro" id="IPR036721">
    <property type="entry name" value="RCK_C_sf"/>
</dbReference>
<dbReference type="GO" id="GO:0006813">
    <property type="term" value="P:potassium ion transport"/>
    <property type="evidence" value="ECO:0007669"/>
    <property type="project" value="InterPro"/>
</dbReference>
<evidence type="ECO:0000256" key="2">
    <source>
        <dbReference type="SAM" id="Phobius"/>
    </source>
</evidence>
<evidence type="ECO:0000313" key="6">
    <source>
        <dbReference type="Proteomes" id="UP001208186"/>
    </source>
</evidence>
<dbReference type="InterPro" id="IPR058604">
    <property type="entry name" value="DUF8167_3rd"/>
</dbReference>
<dbReference type="InterPro" id="IPR058603">
    <property type="entry name" value="DUF8167_2nd"/>
</dbReference>
<feature type="region of interest" description="Disordered" evidence="1">
    <location>
        <begin position="370"/>
        <end position="389"/>
    </location>
</feature>
<keyword evidence="2" id="KW-0472">Membrane</keyword>
<dbReference type="Pfam" id="PF26503">
    <property type="entry name" value="DUF8167_3rd"/>
    <property type="match status" value="1"/>
</dbReference>
<evidence type="ECO:0000259" key="3">
    <source>
        <dbReference type="PROSITE" id="PS51202"/>
    </source>
</evidence>
<dbReference type="InterPro" id="IPR006037">
    <property type="entry name" value="RCK_C"/>
</dbReference>
<dbReference type="Gene3D" id="3.30.70.1450">
    <property type="entry name" value="Regulator of K+ conductance, C-terminal domain"/>
    <property type="match status" value="1"/>
</dbReference>
<proteinExistence type="predicted"/>
<keyword evidence="2" id="KW-1133">Transmembrane helix</keyword>
<name>A0AAE3IB73_9EURY</name>
<reference evidence="5" key="1">
    <citation type="submission" date="2023-02" db="EMBL/GenBank/DDBJ databases">
        <title>Enrichment on poylsaccharides allowed isolation of novel metabolic and taxonomic groups of Haloarchaea.</title>
        <authorList>
            <person name="Sorokin D.Y."/>
            <person name="Elcheninov A.G."/>
            <person name="Khizhniak T.V."/>
            <person name="Kolganova T.V."/>
            <person name="Kublanov I.V."/>
        </authorList>
    </citation>
    <scope>NUCLEOTIDE SEQUENCE</scope>
    <source>
        <strain evidence="4 6">HArc-curdl5-1</strain>
        <strain evidence="5">HArc-curdl7</strain>
    </source>
</reference>
<feature type="transmembrane region" description="Helical" evidence="2">
    <location>
        <begin position="46"/>
        <end position="65"/>
    </location>
</feature>
<evidence type="ECO:0000313" key="4">
    <source>
        <dbReference type="EMBL" id="MCU4717773.1"/>
    </source>
</evidence>
<dbReference type="InterPro" id="IPR058480">
    <property type="entry name" value="DUF8167_N"/>
</dbReference>
<keyword evidence="6" id="KW-1185">Reference proteome</keyword>
<feature type="transmembrane region" description="Helical" evidence="2">
    <location>
        <begin position="18"/>
        <end position="39"/>
    </location>
</feature>
<dbReference type="SUPFAM" id="SSF116726">
    <property type="entry name" value="TrkA C-terminal domain-like"/>
    <property type="match status" value="1"/>
</dbReference>
<dbReference type="EMBL" id="JAOPKD010000006">
    <property type="protein sequence ID" value="MCU4726937.1"/>
    <property type="molecule type" value="Genomic_DNA"/>
</dbReference>
<accession>A0AAE3IB73</accession>